<dbReference type="PANTHER" id="PTHR42951">
    <property type="entry name" value="METALLO-BETA-LACTAMASE DOMAIN-CONTAINING"/>
    <property type="match status" value="1"/>
</dbReference>
<keyword evidence="3" id="KW-1185">Reference proteome</keyword>
<dbReference type="PANTHER" id="PTHR42951:SF17">
    <property type="entry name" value="METALLO-BETA-LACTAMASE DOMAIN-CONTAINING PROTEIN"/>
    <property type="match status" value="1"/>
</dbReference>
<dbReference type="InterPro" id="IPR001279">
    <property type="entry name" value="Metallo-B-lactamas"/>
</dbReference>
<sequence length="246" mass="26212">MANQPAYEVAKNIWRIPAAAFDFVNIYALVEDDGGVTLVDTGVKSSQKRTVAGLAAIGKTVRDVQRIVLTHAHSDHAGNAAHLTEEAGLEGVAISAIDAPFARLGQAPGRDPSTRLGRLLNRMSKPGKDFPAVVVGEEFADGDVLPIAGGLRVVHTPGHTPGHVALMHEGTGVLITGDSIWNVRKLSFGVRGFCSDIMLNRRTAHVLGEMDYEVAAFTHGPHVSDRARERVRGYLADAVKAGKLSE</sequence>
<dbReference type="Gene3D" id="3.60.15.10">
    <property type="entry name" value="Ribonuclease Z/Hydroxyacylglutathione hydrolase-like"/>
    <property type="match status" value="1"/>
</dbReference>
<evidence type="ECO:0000313" key="3">
    <source>
        <dbReference type="Proteomes" id="UP001499854"/>
    </source>
</evidence>
<protein>
    <submittedName>
        <fullName evidence="2">MBL fold metallo-hydrolase</fullName>
    </submittedName>
</protein>
<dbReference type="Pfam" id="PF00753">
    <property type="entry name" value="Lactamase_B"/>
    <property type="match status" value="1"/>
</dbReference>
<comment type="caution">
    <text evidence="2">The sequence shown here is derived from an EMBL/GenBank/DDBJ whole genome shotgun (WGS) entry which is preliminary data.</text>
</comment>
<dbReference type="CDD" id="cd07721">
    <property type="entry name" value="yflN-like_MBL-fold"/>
    <property type="match status" value="1"/>
</dbReference>
<dbReference type="InterPro" id="IPR036866">
    <property type="entry name" value="RibonucZ/Hydroxyglut_hydro"/>
</dbReference>
<organism evidence="2 3">
    <name type="scientific">Catenulispora subtropica</name>
    <dbReference type="NCBI Taxonomy" id="450798"/>
    <lineage>
        <taxon>Bacteria</taxon>
        <taxon>Bacillati</taxon>
        <taxon>Actinomycetota</taxon>
        <taxon>Actinomycetes</taxon>
        <taxon>Catenulisporales</taxon>
        <taxon>Catenulisporaceae</taxon>
        <taxon>Catenulispora</taxon>
    </lineage>
</organism>
<name>A0ABP5C4R7_9ACTN</name>
<evidence type="ECO:0000259" key="1">
    <source>
        <dbReference type="SMART" id="SM00849"/>
    </source>
</evidence>
<accession>A0ABP5C4R7</accession>
<dbReference type="RefSeq" id="WP_344655797.1">
    <property type="nucleotide sequence ID" value="NZ_BAAAQM010000004.1"/>
</dbReference>
<dbReference type="SUPFAM" id="SSF56281">
    <property type="entry name" value="Metallo-hydrolase/oxidoreductase"/>
    <property type="match status" value="1"/>
</dbReference>
<dbReference type="EMBL" id="BAAAQM010000004">
    <property type="protein sequence ID" value="GAA1956692.1"/>
    <property type="molecule type" value="Genomic_DNA"/>
</dbReference>
<dbReference type="InterPro" id="IPR050855">
    <property type="entry name" value="NDM-1-like"/>
</dbReference>
<evidence type="ECO:0000313" key="2">
    <source>
        <dbReference type="EMBL" id="GAA1956692.1"/>
    </source>
</evidence>
<dbReference type="Proteomes" id="UP001499854">
    <property type="component" value="Unassembled WGS sequence"/>
</dbReference>
<proteinExistence type="predicted"/>
<feature type="domain" description="Metallo-beta-lactamase" evidence="1">
    <location>
        <begin position="23"/>
        <end position="219"/>
    </location>
</feature>
<dbReference type="SMART" id="SM00849">
    <property type="entry name" value="Lactamase_B"/>
    <property type="match status" value="1"/>
</dbReference>
<gene>
    <name evidence="2" type="ORF">GCM10009838_10770</name>
</gene>
<reference evidence="3" key="1">
    <citation type="journal article" date="2019" name="Int. J. Syst. Evol. Microbiol.">
        <title>The Global Catalogue of Microorganisms (GCM) 10K type strain sequencing project: providing services to taxonomists for standard genome sequencing and annotation.</title>
        <authorList>
            <consortium name="The Broad Institute Genomics Platform"/>
            <consortium name="The Broad Institute Genome Sequencing Center for Infectious Disease"/>
            <person name="Wu L."/>
            <person name="Ma J."/>
        </authorList>
    </citation>
    <scope>NUCLEOTIDE SEQUENCE [LARGE SCALE GENOMIC DNA]</scope>
    <source>
        <strain evidence="3">JCM 16013</strain>
    </source>
</reference>